<comment type="caution">
    <text evidence="3">The sequence shown here is derived from an EMBL/GenBank/DDBJ whole genome shotgun (WGS) entry which is preliminary data.</text>
</comment>
<dbReference type="SMART" id="SM00857">
    <property type="entry name" value="Resolvase"/>
    <property type="match status" value="1"/>
</dbReference>
<dbReference type="Pfam" id="PF07508">
    <property type="entry name" value="Recombinase"/>
    <property type="match status" value="1"/>
</dbReference>
<dbReference type="InterPro" id="IPR006119">
    <property type="entry name" value="Resolv_N"/>
</dbReference>
<dbReference type="InterPro" id="IPR050639">
    <property type="entry name" value="SSR_resolvase"/>
</dbReference>
<dbReference type="Gene3D" id="3.90.1750.20">
    <property type="entry name" value="Putative Large Serine Recombinase, Chain B, Domain 2"/>
    <property type="match status" value="1"/>
</dbReference>
<dbReference type="CDD" id="cd00338">
    <property type="entry name" value="Ser_Recombinase"/>
    <property type="match status" value="1"/>
</dbReference>
<gene>
    <name evidence="3" type="ORF">ACFS2C_06710</name>
</gene>
<dbReference type="InterPro" id="IPR036162">
    <property type="entry name" value="Resolvase-like_N_sf"/>
</dbReference>
<dbReference type="PANTHER" id="PTHR30461">
    <property type="entry name" value="DNA-INVERTASE FROM LAMBDOID PROPHAGE"/>
    <property type="match status" value="1"/>
</dbReference>
<dbReference type="Proteomes" id="UP001597478">
    <property type="component" value="Unassembled WGS sequence"/>
</dbReference>
<evidence type="ECO:0000256" key="1">
    <source>
        <dbReference type="SAM" id="MobiDB-lite"/>
    </source>
</evidence>
<dbReference type="Pfam" id="PF00239">
    <property type="entry name" value="Resolvase"/>
    <property type="match status" value="1"/>
</dbReference>
<protein>
    <submittedName>
        <fullName evidence="3">Recombinase family protein</fullName>
    </submittedName>
</protein>
<reference evidence="4" key="1">
    <citation type="journal article" date="2019" name="Int. J. Syst. Evol. Microbiol.">
        <title>The Global Catalogue of Microorganisms (GCM) 10K type strain sequencing project: providing services to taxonomists for standard genome sequencing and annotation.</title>
        <authorList>
            <consortium name="The Broad Institute Genomics Platform"/>
            <consortium name="The Broad Institute Genome Sequencing Center for Infectious Disease"/>
            <person name="Wu L."/>
            <person name="Ma J."/>
        </authorList>
    </citation>
    <scope>NUCLEOTIDE SEQUENCE [LARGE SCALE GENOMIC DNA]</scope>
    <source>
        <strain evidence="4">IBRC-M 10906</strain>
    </source>
</reference>
<dbReference type="PROSITE" id="PS51737">
    <property type="entry name" value="RECOMBINASE_DNA_BIND"/>
    <property type="match status" value="1"/>
</dbReference>
<dbReference type="InterPro" id="IPR011109">
    <property type="entry name" value="DNA_bind_recombinase_dom"/>
</dbReference>
<dbReference type="PANTHER" id="PTHR30461:SF23">
    <property type="entry name" value="DNA RECOMBINASE-RELATED"/>
    <property type="match status" value="1"/>
</dbReference>
<evidence type="ECO:0000313" key="3">
    <source>
        <dbReference type="EMBL" id="MFD2799079.1"/>
    </source>
</evidence>
<accession>A0ABW5W7C4</accession>
<dbReference type="InterPro" id="IPR038109">
    <property type="entry name" value="DNA_bind_recomb_sf"/>
</dbReference>
<feature type="region of interest" description="Disordered" evidence="1">
    <location>
        <begin position="164"/>
        <end position="194"/>
    </location>
</feature>
<sequence length="526" mass="57986">MTIDVTREAPTDVIAGAYLRVSQDPSRGGRSIGGQWSDAQRVARGLGWSLEYRYEDTGSASIFGRRRGVERGDWTALLEDVRRGRIGGVILAELSRGTRDLGVYAELAEAASEKGVLIAAGGRVFDLRDSSDFMMAAIEIVFADGEARRISKRVQRGVRASVLEGRPPQGRTPFGYTRPPRPVGERVKQEPHPRHRHVWNATARYVLLGGSIANAARYWQRVAPVRDNGRPARWNASQVRKALLNPAVLGLRVYNGEVQGPGTWPPITTPDLYYRVYDLLTSPGRRAVESAEPTTLLSGTARCGTCGVGLYRRNDGGRAYYRCQAGHAMRQMEWLDGLASDLAVLCLAATIRDAVEGTLGDEERVADADLEAAHAAVEEARTALKELLEALPSMRLKPADAAAMVAGYRAAVESAEKHVGELASQQRRSHDVTTARLRRAVSAFGDVSAFVGASMTSTFEEVASELWDAADLRTRRKWCREVLLVETVKATRPKSLDGIRLEPRQGWEWLGDFQPWWRQSDWPTPA</sequence>
<dbReference type="RefSeq" id="WP_377386511.1">
    <property type="nucleotide sequence ID" value="NZ_JBHSAN010000006.1"/>
</dbReference>
<proteinExistence type="predicted"/>
<evidence type="ECO:0000313" key="4">
    <source>
        <dbReference type="Proteomes" id="UP001597478"/>
    </source>
</evidence>
<name>A0ABW5W7C4_9PSEU</name>
<keyword evidence="4" id="KW-1185">Reference proteome</keyword>
<evidence type="ECO:0000259" key="2">
    <source>
        <dbReference type="PROSITE" id="PS51737"/>
    </source>
</evidence>
<feature type="domain" description="Recombinase" evidence="2">
    <location>
        <begin position="173"/>
        <end position="286"/>
    </location>
</feature>
<dbReference type="EMBL" id="JBHUOF010000007">
    <property type="protein sequence ID" value="MFD2799079.1"/>
    <property type="molecule type" value="Genomic_DNA"/>
</dbReference>
<feature type="compositionally biased region" description="Basic and acidic residues" evidence="1">
    <location>
        <begin position="183"/>
        <end position="192"/>
    </location>
</feature>
<dbReference type="SUPFAM" id="SSF53041">
    <property type="entry name" value="Resolvase-like"/>
    <property type="match status" value="1"/>
</dbReference>
<dbReference type="Gene3D" id="3.40.50.1390">
    <property type="entry name" value="Resolvase, N-terminal catalytic domain"/>
    <property type="match status" value="1"/>
</dbReference>
<organism evidence="3 4">
    <name type="scientific">Prauserella oleivorans</name>
    <dbReference type="NCBI Taxonomy" id="1478153"/>
    <lineage>
        <taxon>Bacteria</taxon>
        <taxon>Bacillati</taxon>
        <taxon>Actinomycetota</taxon>
        <taxon>Actinomycetes</taxon>
        <taxon>Pseudonocardiales</taxon>
        <taxon>Pseudonocardiaceae</taxon>
        <taxon>Prauserella</taxon>
    </lineage>
</organism>